<sequence>MKDFPADPPPSDPAESKRELRARIRAERARLPQATREQWDSQILEHVLKHLATRQARVVAAYWPLPGEPGGPELIPRLHEAGIQFLLPRVVPGTRNLEFCLYDGHVSTGTYGITEPMGPADPRFPEEVEQFLIPALAVDEQGFRLGQGGGFYDRNIGELSTDTEVCAILDHREYLTRVPTEPWDLRVPAVITQNGYSAILK</sequence>
<evidence type="ECO:0000256" key="4">
    <source>
        <dbReference type="RuleBase" id="RU361279"/>
    </source>
</evidence>
<comment type="similarity">
    <text evidence="1 4">Belongs to the 5-formyltetrahydrofolate cyclo-ligase family.</text>
</comment>
<evidence type="ECO:0000313" key="6">
    <source>
        <dbReference type="Proteomes" id="UP000635902"/>
    </source>
</evidence>
<dbReference type="InterPro" id="IPR002698">
    <property type="entry name" value="FTHF_cligase"/>
</dbReference>
<organism evidence="5 6">
    <name type="scientific">Corynebacterium suicordis DSM 45110</name>
    <dbReference type="NCBI Taxonomy" id="1121369"/>
    <lineage>
        <taxon>Bacteria</taxon>
        <taxon>Bacillati</taxon>
        <taxon>Actinomycetota</taxon>
        <taxon>Actinomycetes</taxon>
        <taxon>Mycobacteriales</taxon>
        <taxon>Corynebacteriaceae</taxon>
        <taxon>Corynebacterium</taxon>
    </lineage>
</organism>
<keyword evidence="5" id="KW-0436">Ligase</keyword>
<dbReference type="PANTHER" id="PTHR23407">
    <property type="entry name" value="ATPASE INHIBITOR/5-FORMYLTETRAHYDROFOLATE CYCLO-LIGASE"/>
    <property type="match status" value="1"/>
</dbReference>
<reference evidence="5 6" key="1">
    <citation type="submission" date="2020-10" db="EMBL/GenBank/DDBJ databases">
        <title>Novel species in genus Corynebacterium.</title>
        <authorList>
            <person name="Zhang G."/>
        </authorList>
    </citation>
    <scope>NUCLEOTIDE SEQUENCE [LARGE SCALE GENOMIC DNA]</scope>
    <source>
        <strain evidence="5 6">DSM 45110</strain>
    </source>
</reference>
<keyword evidence="4" id="KW-0479">Metal-binding</keyword>
<dbReference type="NCBIfam" id="TIGR02727">
    <property type="entry name" value="MTHFS_bact"/>
    <property type="match status" value="1"/>
</dbReference>
<dbReference type="GO" id="GO:0030272">
    <property type="term" value="F:5-formyltetrahydrofolate cyclo-ligase activity"/>
    <property type="evidence" value="ECO:0007669"/>
    <property type="project" value="UniProtKB-EC"/>
</dbReference>
<comment type="cofactor">
    <cofactor evidence="4">
        <name>Mg(2+)</name>
        <dbReference type="ChEBI" id="CHEBI:18420"/>
    </cofactor>
</comment>
<dbReference type="SUPFAM" id="SSF100950">
    <property type="entry name" value="NagB/RpiA/CoA transferase-like"/>
    <property type="match status" value="1"/>
</dbReference>
<dbReference type="PIRSF" id="PIRSF006806">
    <property type="entry name" value="FTHF_cligase"/>
    <property type="match status" value="1"/>
</dbReference>
<dbReference type="InterPro" id="IPR024185">
    <property type="entry name" value="FTHF_cligase-like_sf"/>
</dbReference>
<accession>A0ABR9ZI24</accession>
<gene>
    <name evidence="5" type="ORF">IRY30_03235</name>
</gene>
<dbReference type="Pfam" id="PF01812">
    <property type="entry name" value="5-FTHF_cyc-lig"/>
    <property type="match status" value="1"/>
</dbReference>
<dbReference type="Proteomes" id="UP000635902">
    <property type="component" value="Unassembled WGS sequence"/>
</dbReference>
<dbReference type="EC" id="6.3.3.2" evidence="4"/>
<keyword evidence="6" id="KW-1185">Reference proteome</keyword>
<dbReference type="RefSeq" id="WP_194555942.1">
    <property type="nucleotide sequence ID" value="NZ_JADKMY010000001.1"/>
</dbReference>
<dbReference type="EMBL" id="JADKMY010000001">
    <property type="protein sequence ID" value="MBF4553097.1"/>
    <property type="molecule type" value="Genomic_DNA"/>
</dbReference>
<proteinExistence type="inferred from homology"/>
<protein>
    <recommendedName>
        <fullName evidence="4">5-formyltetrahydrofolate cyclo-ligase</fullName>
        <ecNumber evidence="4">6.3.3.2</ecNumber>
    </recommendedName>
</protein>
<evidence type="ECO:0000256" key="2">
    <source>
        <dbReference type="ARBA" id="ARBA00022741"/>
    </source>
</evidence>
<comment type="catalytic activity">
    <reaction evidence="4">
        <text>(6S)-5-formyl-5,6,7,8-tetrahydrofolate + ATP = (6R)-5,10-methenyltetrahydrofolate + ADP + phosphate</text>
        <dbReference type="Rhea" id="RHEA:10488"/>
        <dbReference type="ChEBI" id="CHEBI:30616"/>
        <dbReference type="ChEBI" id="CHEBI:43474"/>
        <dbReference type="ChEBI" id="CHEBI:57455"/>
        <dbReference type="ChEBI" id="CHEBI:57457"/>
        <dbReference type="ChEBI" id="CHEBI:456216"/>
        <dbReference type="EC" id="6.3.3.2"/>
    </reaction>
</comment>
<evidence type="ECO:0000313" key="5">
    <source>
        <dbReference type="EMBL" id="MBF4553097.1"/>
    </source>
</evidence>
<name>A0ABR9ZI24_9CORY</name>
<comment type="caution">
    <text evidence="5">The sequence shown here is derived from an EMBL/GenBank/DDBJ whole genome shotgun (WGS) entry which is preliminary data.</text>
</comment>
<evidence type="ECO:0000256" key="1">
    <source>
        <dbReference type="ARBA" id="ARBA00010638"/>
    </source>
</evidence>
<keyword evidence="3 4" id="KW-0067">ATP-binding</keyword>
<evidence type="ECO:0000256" key="3">
    <source>
        <dbReference type="ARBA" id="ARBA00022840"/>
    </source>
</evidence>
<keyword evidence="4" id="KW-0460">Magnesium</keyword>
<keyword evidence="2 4" id="KW-0547">Nucleotide-binding</keyword>
<dbReference type="Gene3D" id="3.40.50.10420">
    <property type="entry name" value="NagB/RpiA/CoA transferase-like"/>
    <property type="match status" value="1"/>
</dbReference>
<dbReference type="PANTHER" id="PTHR23407:SF1">
    <property type="entry name" value="5-FORMYLTETRAHYDROFOLATE CYCLO-LIGASE"/>
    <property type="match status" value="1"/>
</dbReference>
<dbReference type="InterPro" id="IPR037171">
    <property type="entry name" value="NagB/RpiA_transferase-like"/>
</dbReference>